<dbReference type="EMBL" id="CAJVPU010023227">
    <property type="protein sequence ID" value="CAG8687535.1"/>
    <property type="molecule type" value="Genomic_DNA"/>
</dbReference>
<feature type="non-terminal residue" evidence="1">
    <location>
        <position position="1"/>
    </location>
</feature>
<name>A0ACA9P788_9GLOM</name>
<dbReference type="Proteomes" id="UP000789702">
    <property type="component" value="Unassembled WGS sequence"/>
</dbReference>
<sequence>EHNDENLNLQDNPGSERKASINAFYEHHPTYADYSSASIINFNGLNLQDSNRRSRKYSERLKSLI</sequence>
<proteinExistence type="predicted"/>
<organism evidence="1 2">
    <name type="scientific">Dentiscutata heterogama</name>
    <dbReference type="NCBI Taxonomy" id="1316150"/>
    <lineage>
        <taxon>Eukaryota</taxon>
        <taxon>Fungi</taxon>
        <taxon>Fungi incertae sedis</taxon>
        <taxon>Mucoromycota</taxon>
        <taxon>Glomeromycotina</taxon>
        <taxon>Glomeromycetes</taxon>
        <taxon>Diversisporales</taxon>
        <taxon>Gigasporaceae</taxon>
        <taxon>Dentiscutata</taxon>
    </lineage>
</organism>
<protein>
    <submittedName>
        <fullName evidence="1">1907_t:CDS:1</fullName>
    </submittedName>
</protein>
<gene>
    <name evidence="1" type="ORF">DHETER_LOCUS11079</name>
</gene>
<evidence type="ECO:0000313" key="1">
    <source>
        <dbReference type="EMBL" id="CAG8687535.1"/>
    </source>
</evidence>
<evidence type="ECO:0000313" key="2">
    <source>
        <dbReference type="Proteomes" id="UP000789702"/>
    </source>
</evidence>
<comment type="caution">
    <text evidence="1">The sequence shown here is derived from an EMBL/GenBank/DDBJ whole genome shotgun (WGS) entry which is preliminary data.</text>
</comment>
<reference evidence="1" key="1">
    <citation type="submission" date="2021-06" db="EMBL/GenBank/DDBJ databases">
        <authorList>
            <person name="Kallberg Y."/>
            <person name="Tangrot J."/>
            <person name="Rosling A."/>
        </authorList>
    </citation>
    <scope>NUCLEOTIDE SEQUENCE</scope>
    <source>
        <strain evidence="1">IL203A</strain>
    </source>
</reference>
<keyword evidence="2" id="KW-1185">Reference proteome</keyword>
<accession>A0ACA9P788</accession>